<accession>A0ACB8DB26</accession>
<gene>
    <name evidence="1" type="ORF">HPB49_005382</name>
</gene>
<protein>
    <submittedName>
        <fullName evidence="1">Uncharacterized protein</fullName>
    </submittedName>
</protein>
<name>A0ACB8DB26_DERSI</name>
<evidence type="ECO:0000313" key="2">
    <source>
        <dbReference type="Proteomes" id="UP000821865"/>
    </source>
</evidence>
<sequence>MLCPCRPSKSDRNRLKVEEEFLKTTHAQRQEAAQLKREERRREREHRRELKRRTPKMKQLKAENKFRSHRVTSEVRKSELLLEALPLQDIRTTEDSFLAGKSKFFFLCAPEVTVAELQR</sequence>
<organism evidence="1 2">
    <name type="scientific">Dermacentor silvarum</name>
    <name type="common">Tick</name>
    <dbReference type="NCBI Taxonomy" id="543639"/>
    <lineage>
        <taxon>Eukaryota</taxon>
        <taxon>Metazoa</taxon>
        <taxon>Ecdysozoa</taxon>
        <taxon>Arthropoda</taxon>
        <taxon>Chelicerata</taxon>
        <taxon>Arachnida</taxon>
        <taxon>Acari</taxon>
        <taxon>Parasitiformes</taxon>
        <taxon>Ixodida</taxon>
        <taxon>Ixodoidea</taxon>
        <taxon>Ixodidae</taxon>
        <taxon>Rhipicephalinae</taxon>
        <taxon>Dermacentor</taxon>
    </lineage>
</organism>
<proteinExistence type="predicted"/>
<evidence type="ECO:0000313" key="1">
    <source>
        <dbReference type="EMBL" id="KAH7965245.1"/>
    </source>
</evidence>
<dbReference type="Proteomes" id="UP000821865">
    <property type="component" value="Chromosome 2"/>
</dbReference>
<keyword evidence="2" id="KW-1185">Reference proteome</keyword>
<comment type="caution">
    <text evidence="1">The sequence shown here is derived from an EMBL/GenBank/DDBJ whole genome shotgun (WGS) entry which is preliminary data.</text>
</comment>
<reference evidence="1" key="1">
    <citation type="submission" date="2020-05" db="EMBL/GenBank/DDBJ databases">
        <title>Large-scale comparative analyses of tick genomes elucidate their genetic diversity and vector capacities.</title>
        <authorList>
            <person name="Jia N."/>
            <person name="Wang J."/>
            <person name="Shi W."/>
            <person name="Du L."/>
            <person name="Sun Y."/>
            <person name="Zhan W."/>
            <person name="Jiang J."/>
            <person name="Wang Q."/>
            <person name="Zhang B."/>
            <person name="Ji P."/>
            <person name="Sakyi L.B."/>
            <person name="Cui X."/>
            <person name="Yuan T."/>
            <person name="Jiang B."/>
            <person name="Yang W."/>
            <person name="Lam T.T.-Y."/>
            <person name="Chang Q."/>
            <person name="Ding S."/>
            <person name="Wang X."/>
            <person name="Zhu J."/>
            <person name="Ruan X."/>
            <person name="Zhao L."/>
            <person name="Wei J."/>
            <person name="Que T."/>
            <person name="Du C."/>
            <person name="Cheng J."/>
            <person name="Dai P."/>
            <person name="Han X."/>
            <person name="Huang E."/>
            <person name="Gao Y."/>
            <person name="Liu J."/>
            <person name="Shao H."/>
            <person name="Ye R."/>
            <person name="Li L."/>
            <person name="Wei W."/>
            <person name="Wang X."/>
            <person name="Wang C."/>
            <person name="Yang T."/>
            <person name="Huo Q."/>
            <person name="Li W."/>
            <person name="Guo W."/>
            <person name="Chen H."/>
            <person name="Zhou L."/>
            <person name="Ni X."/>
            <person name="Tian J."/>
            <person name="Zhou Y."/>
            <person name="Sheng Y."/>
            <person name="Liu T."/>
            <person name="Pan Y."/>
            <person name="Xia L."/>
            <person name="Li J."/>
            <person name="Zhao F."/>
            <person name="Cao W."/>
        </authorList>
    </citation>
    <scope>NUCLEOTIDE SEQUENCE</scope>
    <source>
        <strain evidence="1">Dsil-2018</strain>
    </source>
</reference>
<dbReference type="EMBL" id="CM023471">
    <property type="protein sequence ID" value="KAH7965245.1"/>
    <property type="molecule type" value="Genomic_DNA"/>
</dbReference>